<accession>W9HDV1</accession>
<dbReference type="STRING" id="1385369.N825_02485"/>
<dbReference type="Proteomes" id="UP000019486">
    <property type="component" value="Unassembled WGS sequence"/>
</dbReference>
<gene>
    <name evidence="2" type="ORF">N825_02485</name>
</gene>
<proteinExistence type="predicted"/>
<comment type="caution">
    <text evidence="2">The sequence shown here is derived from an EMBL/GenBank/DDBJ whole genome shotgun (WGS) entry which is preliminary data.</text>
</comment>
<sequence length="39" mass="4267">MDSFGKDWARWSVGERYTAIAVVAASLIGVATHFLLDVI</sequence>
<keyword evidence="1" id="KW-0472">Membrane</keyword>
<keyword evidence="1" id="KW-0812">Transmembrane</keyword>
<evidence type="ECO:0000313" key="3">
    <source>
        <dbReference type="Proteomes" id="UP000019486"/>
    </source>
</evidence>
<keyword evidence="3" id="KW-1185">Reference proteome</keyword>
<evidence type="ECO:0000256" key="1">
    <source>
        <dbReference type="SAM" id="Phobius"/>
    </source>
</evidence>
<feature type="transmembrane region" description="Helical" evidence="1">
    <location>
        <begin position="17"/>
        <end position="36"/>
    </location>
</feature>
<dbReference type="EMBL" id="AVFL01000001">
    <property type="protein sequence ID" value="EWY42882.1"/>
    <property type="molecule type" value="Genomic_DNA"/>
</dbReference>
<keyword evidence="1" id="KW-1133">Transmembrane helix</keyword>
<evidence type="ECO:0000313" key="2">
    <source>
        <dbReference type="EMBL" id="EWY42882.1"/>
    </source>
</evidence>
<protein>
    <submittedName>
        <fullName evidence="2">Uncharacterized protein</fullName>
    </submittedName>
</protein>
<reference evidence="2 3" key="1">
    <citation type="submission" date="2013-08" db="EMBL/GenBank/DDBJ databases">
        <title>The genome sequence of Skermanella stibiiresistens.</title>
        <authorList>
            <person name="Zhu W."/>
            <person name="Wang G."/>
        </authorList>
    </citation>
    <scope>NUCLEOTIDE SEQUENCE [LARGE SCALE GENOMIC DNA]</scope>
    <source>
        <strain evidence="2 3">SB22</strain>
    </source>
</reference>
<organism evidence="2 3">
    <name type="scientific">Skermanella stibiiresistens SB22</name>
    <dbReference type="NCBI Taxonomy" id="1385369"/>
    <lineage>
        <taxon>Bacteria</taxon>
        <taxon>Pseudomonadati</taxon>
        <taxon>Pseudomonadota</taxon>
        <taxon>Alphaproteobacteria</taxon>
        <taxon>Rhodospirillales</taxon>
        <taxon>Azospirillaceae</taxon>
        <taxon>Skermanella</taxon>
    </lineage>
</organism>
<dbReference type="AlphaFoldDB" id="W9HDV1"/>
<name>W9HDV1_9PROT</name>